<gene>
    <name evidence="4" type="ORF">KCU98_g14570</name>
</gene>
<accession>A0A9P8FF14</accession>
<dbReference type="EMBL" id="JAHFXS010002919">
    <property type="protein sequence ID" value="KAG9970305.1"/>
    <property type="molecule type" value="Genomic_DNA"/>
</dbReference>
<protein>
    <recommendedName>
        <fullName evidence="3">DUF2427 domain-containing protein</fullName>
    </recommendedName>
</protein>
<name>A0A9P8FF14_AURME</name>
<feature type="transmembrane region" description="Helical" evidence="1">
    <location>
        <begin position="75"/>
        <end position="93"/>
    </location>
</feature>
<keyword evidence="1" id="KW-1133">Transmembrane helix</keyword>
<reference evidence="4" key="2">
    <citation type="submission" date="2021-08" db="EMBL/GenBank/DDBJ databases">
        <authorList>
            <person name="Gostincar C."/>
            <person name="Sun X."/>
            <person name="Song Z."/>
            <person name="Gunde-Cimerman N."/>
        </authorList>
    </citation>
    <scope>NUCLEOTIDE SEQUENCE</scope>
    <source>
        <strain evidence="4">EXF-9298</strain>
    </source>
</reference>
<evidence type="ECO:0000313" key="4">
    <source>
        <dbReference type="EMBL" id="KAG9970305.1"/>
    </source>
</evidence>
<comment type="caution">
    <text evidence="4">The sequence shown here is derived from an EMBL/GenBank/DDBJ whole genome shotgun (WGS) entry which is preliminary data.</text>
</comment>
<reference evidence="4" key="1">
    <citation type="journal article" date="2021" name="J Fungi (Basel)">
        <title>Virulence traits and population genomics of the black yeast Aureobasidium melanogenum.</title>
        <authorList>
            <person name="Cernosa A."/>
            <person name="Sun X."/>
            <person name="Gostincar C."/>
            <person name="Fang C."/>
            <person name="Gunde-Cimerman N."/>
            <person name="Song Z."/>
        </authorList>
    </citation>
    <scope>NUCLEOTIDE SEQUENCE</scope>
    <source>
        <strain evidence="4">EXF-9298</strain>
    </source>
</reference>
<keyword evidence="1" id="KW-0472">Membrane</keyword>
<proteinExistence type="predicted"/>
<evidence type="ECO:0000256" key="1">
    <source>
        <dbReference type="SAM" id="Phobius"/>
    </source>
</evidence>
<feature type="transmembrane region" description="Helical" evidence="1">
    <location>
        <begin position="48"/>
        <end position="68"/>
    </location>
</feature>
<feature type="domain" description="DUF2427" evidence="3">
    <location>
        <begin position="31"/>
        <end position="131"/>
    </location>
</feature>
<keyword evidence="2" id="KW-0732">Signal</keyword>
<dbReference type="InterPro" id="IPR018825">
    <property type="entry name" value="DUF2427"/>
</dbReference>
<evidence type="ECO:0000259" key="3">
    <source>
        <dbReference type="Pfam" id="PF10348"/>
    </source>
</evidence>
<dbReference type="PANTHER" id="PTHR31685:SF2">
    <property type="entry name" value="PROTEIN YTP1"/>
    <property type="match status" value="1"/>
</dbReference>
<feature type="non-terminal residue" evidence="4">
    <location>
        <position position="1"/>
    </location>
</feature>
<sequence length="148" mass="16450">MQLSLSKSVQAATVLALLVSTAQAHEHHEDKIPEGAAISPDPLDTTLWVHILVQIFAWGILFPTGMVLGIVRSRWHVPVQITATGLAILGYLLGHAHKGRQFSKNVHAQYAPWLMMMVFAQAIMGIFLKLHIERGFMGKIRKWIVSGH</sequence>
<dbReference type="Pfam" id="PF10348">
    <property type="entry name" value="DUF2427"/>
    <property type="match status" value="1"/>
</dbReference>
<evidence type="ECO:0000256" key="2">
    <source>
        <dbReference type="SAM" id="SignalP"/>
    </source>
</evidence>
<keyword evidence="1" id="KW-0812">Transmembrane</keyword>
<dbReference type="Proteomes" id="UP000729357">
    <property type="component" value="Unassembled WGS sequence"/>
</dbReference>
<keyword evidence="5" id="KW-1185">Reference proteome</keyword>
<feature type="transmembrane region" description="Helical" evidence="1">
    <location>
        <begin position="113"/>
        <end position="132"/>
    </location>
</feature>
<feature type="signal peptide" evidence="2">
    <location>
        <begin position="1"/>
        <end position="24"/>
    </location>
</feature>
<evidence type="ECO:0000313" key="5">
    <source>
        <dbReference type="Proteomes" id="UP000729357"/>
    </source>
</evidence>
<organism evidence="4 5">
    <name type="scientific">Aureobasidium melanogenum</name>
    <name type="common">Aureobasidium pullulans var. melanogenum</name>
    <dbReference type="NCBI Taxonomy" id="46634"/>
    <lineage>
        <taxon>Eukaryota</taxon>
        <taxon>Fungi</taxon>
        <taxon>Dikarya</taxon>
        <taxon>Ascomycota</taxon>
        <taxon>Pezizomycotina</taxon>
        <taxon>Dothideomycetes</taxon>
        <taxon>Dothideomycetidae</taxon>
        <taxon>Dothideales</taxon>
        <taxon>Saccotheciaceae</taxon>
        <taxon>Aureobasidium</taxon>
    </lineage>
</organism>
<feature type="chain" id="PRO_5040340743" description="DUF2427 domain-containing protein" evidence="2">
    <location>
        <begin position="25"/>
        <end position="148"/>
    </location>
</feature>
<dbReference type="PANTHER" id="PTHR31685">
    <property type="entry name" value="INTEGRAL MEMBRANE PROTEIN (AFU_ORTHOLOGUE AFUA_6G12730)-RELATED"/>
    <property type="match status" value="1"/>
</dbReference>
<dbReference type="AlphaFoldDB" id="A0A9P8FF14"/>